<proteinExistence type="predicted"/>
<comment type="caution">
    <text evidence="1">The sequence shown here is derived from an EMBL/GenBank/DDBJ whole genome shotgun (WGS) entry which is preliminary data.</text>
</comment>
<dbReference type="Proteomes" id="UP000092607">
    <property type="component" value="Unassembled WGS sequence"/>
</dbReference>
<accession>A0A1B8PWD6</accession>
<protein>
    <submittedName>
        <fullName evidence="1">Uncharacterized protein</fullName>
    </submittedName>
</protein>
<reference evidence="1 2" key="1">
    <citation type="submission" date="2016-06" db="EMBL/GenBank/DDBJ databases">
        <title>Draft genome of Moraxella lacunata CCUG 57757A.</title>
        <authorList>
            <person name="Salva-Serra F."/>
            <person name="Engstrom-Jakobsson H."/>
            <person name="Thorell K."/>
            <person name="Gonzales-Siles L."/>
            <person name="Karlsson R."/>
            <person name="Boulund F."/>
            <person name="Engstrand L."/>
            <person name="Kristiansson E."/>
            <person name="Moore E."/>
        </authorList>
    </citation>
    <scope>NUCLEOTIDE SEQUENCE [LARGE SCALE GENOMIC DNA]</scope>
    <source>
        <strain evidence="1 2">CCUG 57757A</strain>
    </source>
</reference>
<name>A0A1B8PWD6_MORLA</name>
<organism evidence="1 2">
    <name type="scientific">Moraxella lacunata</name>
    <dbReference type="NCBI Taxonomy" id="477"/>
    <lineage>
        <taxon>Bacteria</taxon>
        <taxon>Pseudomonadati</taxon>
        <taxon>Pseudomonadota</taxon>
        <taxon>Gammaproteobacteria</taxon>
        <taxon>Moraxellales</taxon>
        <taxon>Moraxellaceae</taxon>
        <taxon>Moraxella</taxon>
    </lineage>
</organism>
<dbReference type="EMBL" id="LZMS01000093">
    <property type="protein sequence ID" value="OBX60046.1"/>
    <property type="molecule type" value="Genomic_DNA"/>
</dbReference>
<evidence type="ECO:0000313" key="1">
    <source>
        <dbReference type="EMBL" id="OBX60046.1"/>
    </source>
</evidence>
<dbReference type="AlphaFoldDB" id="A0A1B8PWD6"/>
<gene>
    <name evidence="1" type="ORF">A9309_10425</name>
</gene>
<sequence length="98" mass="11504">MLENDGIKNFPYSLESCKQVTLKIEYREWEWDDKLELFFNNLFTLNSGTKSLNRTISQLKEHVKNNQTFILQPTKLNFATKTVRHKLAYGSVFVRGST</sequence>
<evidence type="ECO:0000313" key="2">
    <source>
        <dbReference type="Proteomes" id="UP000092607"/>
    </source>
</evidence>
<dbReference type="RefSeq" id="WP_065254946.1">
    <property type="nucleotide sequence ID" value="NZ_JARDJM010000004.1"/>
</dbReference>